<reference evidence="2" key="1">
    <citation type="journal article" date="2015" name="Nat. Genet.">
        <title>The genome and transcriptome of the zoonotic hookworm Ancylostoma ceylanicum identify infection-specific gene families.</title>
        <authorList>
            <person name="Schwarz E.M."/>
            <person name="Hu Y."/>
            <person name="Antoshechkin I."/>
            <person name="Miller M.M."/>
            <person name="Sternberg P.W."/>
            <person name="Aroian R.V."/>
        </authorList>
    </citation>
    <scope>NUCLEOTIDE SEQUENCE</scope>
    <source>
        <strain evidence="2">HY135</strain>
    </source>
</reference>
<name>A0A016UPF8_9BILA</name>
<sequence length="119" mass="13275">MEVSSLSIITALATIAAKTSFPLSLSLPSSVHVYSFLIGKTWRYHNGHHCCESSLRAALSIITHRLAVDSVRTSSIPAFGCVRKSSRFHRTQEKCHLARLLPRFRGVSFLQSFAEFEPN</sequence>
<evidence type="ECO:0000313" key="1">
    <source>
        <dbReference type="EMBL" id="EYC17289.1"/>
    </source>
</evidence>
<dbReference type="Proteomes" id="UP000024635">
    <property type="component" value="Unassembled WGS sequence"/>
</dbReference>
<protein>
    <submittedName>
        <fullName evidence="1">Uncharacterized protein</fullName>
    </submittedName>
</protein>
<dbReference type="EMBL" id="JARK01001367">
    <property type="protein sequence ID" value="EYC17289.1"/>
    <property type="molecule type" value="Genomic_DNA"/>
</dbReference>
<organism evidence="1 2">
    <name type="scientific">Ancylostoma ceylanicum</name>
    <dbReference type="NCBI Taxonomy" id="53326"/>
    <lineage>
        <taxon>Eukaryota</taxon>
        <taxon>Metazoa</taxon>
        <taxon>Ecdysozoa</taxon>
        <taxon>Nematoda</taxon>
        <taxon>Chromadorea</taxon>
        <taxon>Rhabditida</taxon>
        <taxon>Rhabditina</taxon>
        <taxon>Rhabditomorpha</taxon>
        <taxon>Strongyloidea</taxon>
        <taxon>Ancylostomatidae</taxon>
        <taxon>Ancylostomatinae</taxon>
        <taxon>Ancylostoma</taxon>
    </lineage>
</organism>
<proteinExistence type="predicted"/>
<evidence type="ECO:0000313" key="2">
    <source>
        <dbReference type="Proteomes" id="UP000024635"/>
    </source>
</evidence>
<accession>A0A016UPF8</accession>
<dbReference type="AlphaFoldDB" id="A0A016UPF8"/>
<keyword evidence="2" id="KW-1185">Reference proteome</keyword>
<gene>
    <name evidence="1" type="primary">Acey_s0031.g2376</name>
    <name evidence="1" type="ORF">Y032_0031g2376</name>
</gene>
<comment type="caution">
    <text evidence="1">The sequence shown here is derived from an EMBL/GenBank/DDBJ whole genome shotgun (WGS) entry which is preliminary data.</text>
</comment>